<keyword evidence="2" id="KW-0548">Nucleotidyltransferase</keyword>
<dbReference type="PANTHER" id="PTHR33116">
    <property type="entry name" value="REVERSE TRANSCRIPTASE ZINC-BINDING DOMAIN-CONTAINING PROTEIN-RELATED-RELATED"/>
    <property type="match status" value="1"/>
</dbReference>
<gene>
    <name evidence="2" type="ORF">Tci_879497</name>
</gene>
<organism evidence="2">
    <name type="scientific">Tanacetum cinerariifolium</name>
    <name type="common">Dalmatian daisy</name>
    <name type="synonym">Chrysanthemum cinerariifolium</name>
    <dbReference type="NCBI Taxonomy" id="118510"/>
    <lineage>
        <taxon>Eukaryota</taxon>
        <taxon>Viridiplantae</taxon>
        <taxon>Streptophyta</taxon>
        <taxon>Embryophyta</taxon>
        <taxon>Tracheophyta</taxon>
        <taxon>Spermatophyta</taxon>
        <taxon>Magnoliopsida</taxon>
        <taxon>eudicotyledons</taxon>
        <taxon>Gunneridae</taxon>
        <taxon>Pentapetalae</taxon>
        <taxon>asterids</taxon>
        <taxon>campanulids</taxon>
        <taxon>Asterales</taxon>
        <taxon>Asteraceae</taxon>
        <taxon>Asteroideae</taxon>
        <taxon>Anthemideae</taxon>
        <taxon>Anthemidinae</taxon>
        <taxon>Tanacetum</taxon>
    </lineage>
</organism>
<keyword evidence="2" id="KW-0808">Transferase</keyword>
<dbReference type="PROSITE" id="PS50878">
    <property type="entry name" value="RT_POL"/>
    <property type="match status" value="1"/>
</dbReference>
<feature type="non-terminal residue" evidence="2">
    <location>
        <position position="161"/>
    </location>
</feature>
<proteinExistence type="predicted"/>
<dbReference type="AlphaFoldDB" id="A0A699TDP3"/>
<dbReference type="Pfam" id="PF00078">
    <property type="entry name" value="RVT_1"/>
    <property type="match status" value="1"/>
</dbReference>
<keyword evidence="2" id="KW-0695">RNA-directed DNA polymerase</keyword>
<evidence type="ECO:0000259" key="1">
    <source>
        <dbReference type="PROSITE" id="PS50878"/>
    </source>
</evidence>
<comment type="caution">
    <text evidence="2">The sequence shown here is derived from an EMBL/GenBank/DDBJ whole genome shotgun (WGS) entry which is preliminary data.</text>
</comment>
<evidence type="ECO:0000313" key="2">
    <source>
        <dbReference type="EMBL" id="GFD07528.1"/>
    </source>
</evidence>
<reference evidence="2" key="1">
    <citation type="journal article" date="2019" name="Sci. Rep.">
        <title>Draft genome of Tanacetum cinerariifolium, the natural source of mosquito coil.</title>
        <authorList>
            <person name="Yamashiro T."/>
            <person name="Shiraishi A."/>
            <person name="Satake H."/>
            <person name="Nakayama K."/>
        </authorList>
    </citation>
    <scope>NUCLEOTIDE SEQUENCE</scope>
</reference>
<name>A0A699TDP3_TANCI</name>
<dbReference type="EMBL" id="BKCJ011232071">
    <property type="protein sequence ID" value="GFD07528.1"/>
    <property type="molecule type" value="Genomic_DNA"/>
</dbReference>
<sequence>MIFKVDFAKAYDSIRWDFLDDVLISFGFGSKWRSWIRGSLSSGKASILVNGSPTTEFHFHRGLKHGDPLAPFLFLLIMKSLHLSFSRAVEAEIFTGFRVDHSITLSYLFYADDAVFIGMSINIQKSHLLGVGIPDNCVTEAAKSIGCSIMKAPFKYLGILV</sequence>
<feature type="domain" description="Reverse transcriptase" evidence="1">
    <location>
        <begin position="1"/>
        <end position="161"/>
    </location>
</feature>
<dbReference type="InterPro" id="IPR000477">
    <property type="entry name" value="RT_dom"/>
</dbReference>
<dbReference type="PANTHER" id="PTHR33116:SF78">
    <property type="entry name" value="OS12G0587133 PROTEIN"/>
    <property type="match status" value="1"/>
</dbReference>
<protein>
    <submittedName>
        <fullName evidence="2">RNA-directed DNA polymerase, eukaryota, reverse transcriptase zinc-binding domain protein</fullName>
    </submittedName>
</protein>
<dbReference type="GO" id="GO:0003964">
    <property type="term" value="F:RNA-directed DNA polymerase activity"/>
    <property type="evidence" value="ECO:0007669"/>
    <property type="project" value="UniProtKB-KW"/>
</dbReference>
<accession>A0A699TDP3</accession>